<dbReference type="Proteomes" id="UP000008221">
    <property type="component" value="Chromosome"/>
</dbReference>
<evidence type="ECO:0000313" key="1">
    <source>
        <dbReference type="EMBL" id="ABK53601.1"/>
    </source>
</evidence>
<gene>
    <name evidence="1" type="ordered locus">Acel_1829</name>
</gene>
<dbReference type="InParanoid" id="A0LVZ1"/>
<dbReference type="AlphaFoldDB" id="A0LVZ1"/>
<reference evidence="1 2" key="1">
    <citation type="journal article" date="2009" name="Genome Res.">
        <title>Complete genome of the cellulolytic thermophile Acidothermus cellulolyticus 11B provides insights into its ecophysiological and evolutionary adaptations.</title>
        <authorList>
            <person name="Barabote R.D."/>
            <person name="Xie G."/>
            <person name="Leu D.H."/>
            <person name="Normand P."/>
            <person name="Necsulea A."/>
            <person name="Daubin V."/>
            <person name="Medigue C."/>
            <person name="Adney W.S."/>
            <person name="Xu X.C."/>
            <person name="Lapidus A."/>
            <person name="Parales R.E."/>
            <person name="Detter C."/>
            <person name="Pujic P."/>
            <person name="Bruce D."/>
            <person name="Lavire C."/>
            <person name="Challacombe J.F."/>
            <person name="Brettin T.S."/>
            <person name="Berry A.M."/>
        </authorList>
    </citation>
    <scope>NUCLEOTIDE SEQUENCE [LARGE SCALE GENOMIC DNA]</scope>
    <source>
        <strain evidence="2">ATCC 43068 / DSM 8971 / 11B</strain>
    </source>
</reference>
<dbReference type="eggNOG" id="COG3917">
    <property type="taxonomic scope" value="Bacteria"/>
</dbReference>
<proteinExistence type="predicted"/>
<dbReference type="STRING" id="351607.Acel_1829"/>
<sequence>MSRTTVDFYFDAVCPFAWITSRWILEVAQLRDIDVRFRVMSLALLNEGKEHSPEYAELMRSARGIARVCIAAAQHAGDDVLTDLYTALGHRLHNDKRTDYPNVIAEALSEVGLPAELAAAADTDRYDGALADSHRRGMAMVGDDVGTPTIHVDGVGIFGPVFSRIPRGEEAARLFDAVLTLMRHRTFYELKRSRTEPLVFD</sequence>
<keyword evidence="2" id="KW-1185">Reference proteome</keyword>
<dbReference type="Gene3D" id="3.40.30.10">
    <property type="entry name" value="Glutaredoxin"/>
    <property type="match status" value="1"/>
</dbReference>
<dbReference type="HOGENOM" id="CLU_087602_1_0_11"/>
<dbReference type="Pfam" id="PF22234">
    <property type="entry name" value="Rv2466c-like"/>
    <property type="match status" value="1"/>
</dbReference>
<dbReference type="SUPFAM" id="SSF52833">
    <property type="entry name" value="Thioredoxin-like"/>
    <property type="match status" value="1"/>
</dbReference>
<organism evidence="1 2">
    <name type="scientific">Acidothermus cellulolyticus (strain ATCC 43068 / DSM 8971 / 11B)</name>
    <dbReference type="NCBI Taxonomy" id="351607"/>
    <lineage>
        <taxon>Bacteria</taxon>
        <taxon>Bacillati</taxon>
        <taxon>Actinomycetota</taxon>
        <taxon>Actinomycetes</taxon>
        <taxon>Acidothermales</taxon>
        <taxon>Acidothermaceae</taxon>
        <taxon>Acidothermus</taxon>
    </lineage>
</organism>
<protein>
    <submittedName>
        <fullName evidence="1">DSBA oxidoreductase</fullName>
    </submittedName>
</protein>
<dbReference type="KEGG" id="ace:Acel_1829"/>
<dbReference type="OrthoDB" id="4125991at2"/>
<dbReference type="InterPro" id="IPR053977">
    <property type="entry name" value="Rv2466c-like"/>
</dbReference>
<dbReference type="RefSeq" id="WP_011720664.1">
    <property type="nucleotide sequence ID" value="NC_008578.1"/>
</dbReference>
<accession>A0LVZ1</accession>
<dbReference type="InterPro" id="IPR036249">
    <property type="entry name" value="Thioredoxin-like_sf"/>
</dbReference>
<name>A0LVZ1_ACIC1</name>
<evidence type="ECO:0000313" key="2">
    <source>
        <dbReference type="Proteomes" id="UP000008221"/>
    </source>
</evidence>
<dbReference type="EMBL" id="CP000481">
    <property type="protein sequence ID" value="ABK53601.1"/>
    <property type="molecule type" value="Genomic_DNA"/>
</dbReference>